<dbReference type="GO" id="GO:0016209">
    <property type="term" value="F:antioxidant activity"/>
    <property type="evidence" value="ECO:0007669"/>
    <property type="project" value="InterPro"/>
</dbReference>
<dbReference type="InterPro" id="IPR013766">
    <property type="entry name" value="Thioredoxin_domain"/>
</dbReference>
<evidence type="ECO:0000313" key="7">
    <source>
        <dbReference type="Proteomes" id="UP000032544"/>
    </source>
</evidence>
<dbReference type="AlphaFoldDB" id="A0A0D8J9Y1"/>
<dbReference type="Pfam" id="PF00578">
    <property type="entry name" value="AhpC-TSA"/>
    <property type="match status" value="1"/>
</dbReference>
<proteinExistence type="predicted"/>
<comment type="subcellular location">
    <subcellularLocation>
        <location evidence="1">Cell envelope</location>
    </subcellularLocation>
</comment>
<keyword evidence="7" id="KW-1185">Reference proteome</keyword>
<dbReference type="STRING" id="1544798.LH29_18885"/>
<dbReference type="GO" id="GO:0030313">
    <property type="term" value="C:cell envelope"/>
    <property type="evidence" value="ECO:0007669"/>
    <property type="project" value="UniProtKB-SubCell"/>
</dbReference>
<reference evidence="6 7" key="1">
    <citation type="submission" date="2014-09" db="EMBL/GenBank/DDBJ databases">
        <title>Draft Genome Sequence of Draconibacterium sp. JN14CK-3.</title>
        <authorList>
            <person name="Dong C."/>
            <person name="Lai Q."/>
            <person name="Shao Z."/>
        </authorList>
    </citation>
    <scope>NUCLEOTIDE SEQUENCE [LARGE SCALE GENOMIC DNA]</scope>
    <source>
        <strain evidence="6 7">JN14CK-3</strain>
    </source>
</reference>
<dbReference type="Gene3D" id="3.40.30.10">
    <property type="entry name" value="Glutaredoxin"/>
    <property type="match status" value="1"/>
</dbReference>
<dbReference type="GO" id="GO:0017004">
    <property type="term" value="P:cytochrome complex assembly"/>
    <property type="evidence" value="ECO:0007669"/>
    <property type="project" value="UniProtKB-KW"/>
</dbReference>
<dbReference type="PANTHER" id="PTHR42852">
    <property type="entry name" value="THIOL:DISULFIDE INTERCHANGE PROTEIN DSBE"/>
    <property type="match status" value="1"/>
</dbReference>
<dbReference type="CDD" id="cd02966">
    <property type="entry name" value="TlpA_like_family"/>
    <property type="match status" value="1"/>
</dbReference>
<dbReference type="EMBL" id="JRHC01000005">
    <property type="protein sequence ID" value="KJF42608.1"/>
    <property type="molecule type" value="Genomic_DNA"/>
</dbReference>
<evidence type="ECO:0000256" key="3">
    <source>
        <dbReference type="ARBA" id="ARBA00023157"/>
    </source>
</evidence>
<dbReference type="InterPro" id="IPR050553">
    <property type="entry name" value="Thioredoxin_ResA/DsbE_sf"/>
</dbReference>
<name>A0A0D8J9Y1_9BACT</name>
<evidence type="ECO:0000256" key="1">
    <source>
        <dbReference type="ARBA" id="ARBA00004196"/>
    </source>
</evidence>
<dbReference type="PROSITE" id="PS51352">
    <property type="entry name" value="THIOREDOXIN_2"/>
    <property type="match status" value="1"/>
</dbReference>
<dbReference type="PATRIC" id="fig|1544798.3.peg.3947"/>
<dbReference type="PROSITE" id="PS00194">
    <property type="entry name" value="THIOREDOXIN_1"/>
    <property type="match status" value="1"/>
</dbReference>
<accession>A0A0D8J9Y1</accession>
<dbReference type="InterPro" id="IPR036249">
    <property type="entry name" value="Thioredoxin-like_sf"/>
</dbReference>
<evidence type="ECO:0000313" key="6">
    <source>
        <dbReference type="EMBL" id="KJF42608.1"/>
    </source>
</evidence>
<evidence type="ECO:0000259" key="5">
    <source>
        <dbReference type="PROSITE" id="PS51352"/>
    </source>
</evidence>
<keyword evidence="2" id="KW-0201">Cytochrome c-type biogenesis</keyword>
<dbReference type="GO" id="GO:0016491">
    <property type="term" value="F:oxidoreductase activity"/>
    <property type="evidence" value="ECO:0007669"/>
    <property type="project" value="InterPro"/>
</dbReference>
<comment type="caution">
    <text evidence="6">The sequence shown here is derived from an EMBL/GenBank/DDBJ whole genome shotgun (WGS) entry which is preliminary data.</text>
</comment>
<dbReference type="InterPro" id="IPR017937">
    <property type="entry name" value="Thioredoxin_CS"/>
</dbReference>
<protein>
    <recommendedName>
        <fullName evidence="5">Thioredoxin domain-containing protein</fullName>
    </recommendedName>
</protein>
<evidence type="ECO:0000256" key="4">
    <source>
        <dbReference type="ARBA" id="ARBA00023284"/>
    </source>
</evidence>
<keyword evidence="3" id="KW-1015">Disulfide bond</keyword>
<dbReference type="PANTHER" id="PTHR42852:SF6">
    <property type="entry name" value="THIOL:DISULFIDE INTERCHANGE PROTEIN DSBE"/>
    <property type="match status" value="1"/>
</dbReference>
<evidence type="ECO:0000256" key="2">
    <source>
        <dbReference type="ARBA" id="ARBA00022748"/>
    </source>
</evidence>
<dbReference type="Proteomes" id="UP000032544">
    <property type="component" value="Unassembled WGS sequence"/>
</dbReference>
<dbReference type="RefSeq" id="WP_045032445.1">
    <property type="nucleotide sequence ID" value="NZ_CAJXKZ010000011.1"/>
</dbReference>
<dbReference type="InterPro" id="IPR000866">
    <property type="entry name" value="AhpC/TSA"/>
</dbReference>
<dbReference type="OrthoDB" id="9794348at2"/>
<keyword evidence="4" id="KW-0676">Redox-active center</keyword>
<organism evidence="6 7">
    <name type="scientific">Draconibacterium sediminis</name>
    <dbReference type="NCBI Taxonomy" id="1544798"/>
    <lineage>
        <taxon>Bacteria</taxon>
        <taxon>Pseudomonadati</taxon>
        <taxon>Bacteroidota</taxon>
        <taxon>Bacteroidia</taxon>
        <taxon>Marinilabiliales</taxon>
        <taxon>Prolixibacteraceae</taxon>
        <taxon>Draconibacterium</taxon>
    </lineage>
</organism>
<feature type="domain" description="Thioredoxin" evidence="5">
    <location>
        <begin position="25"/>
        <end position="173"/>
    </location>
</feature>
<gene>
    <name evidence="6" type="ORF">LH29_18885</name>
</gene>
<dbReference type="SUPFAM" id="SSF52833">
    <property type="entry name" value="Thioredoxin-like"/>
    <property type="match status" value="1"/>
</dbReference>
<sequence>MKRFILLAAIIFMGTTFINAQELGLNIGNKAPELIGKGPNGETIKLSDLKGKVVLIDFWAAWCGPCRRENPTVVANYQKYRDAKFTVGKGFTVFGVSLDDSPERWKAAIEQDGLEWPNHICDFQKWNSKYRMIYQVRGIPDNYLIDENGVIIAKKLRGPSLDAALHKILREEL</sequence>